<evidence type="ECO:0000313" key="3">
    <source>
        <dbReference type="Proteomes" id="UP001317322"/>
    </source>
</evidence>
<sequence length="51" mass="5593">MDIVWMVIALLVLAAWLAALVHAVRGDGLGDREPPRSHPEDSVPGTRVFTR</sequence>
<feature type="region of interest" description="Disordered" evidence="1">
    <location>
        <begin position="29"/>
        <end position="51"/>
    </location>
</feature>
<gene>
    <name evidence="2" type="ORF">NP075_06165</name>
</gene>
<proteinExistence type="predicted"/>
<organism evidence="2 3">
    <name type="scientific">Cellulomonas wangsupingiae</name>
    <dbReference type="NCBI Taxonomy" id="2968085"/>
    <lineage>
        <taxon>Bacteria</taxon>
        <taxon>Bacillati</taxon>
        <taxon>Actinomycetota</taxon>
        <taxon>Actinomycetes</taxon>
        <taxon>Micrococcales</taxon>
        <taxon>Cellulomonadaceae</taxon>
        <taxon>Cellulomonas</taxon>
    </lineage>
</organism>
<feature type="compositionally biased region" description="Basic and acidic residues" evidence="1">
    <location>
        <begin position="29"/>
        <end position="41"/>
    </location>
</feature>
<dbReference type="RefSeq" id="WP_227564527.1">
    <property type="nucleotide sequence ID" value="NZ_CP101989.1"/>
</dbReference>
<evidence type="ECO:0008006" key="4">
    <source>
        <dbReference type="Google" id="ProtNLM"/>
    </source>
</evidence>
<keyword evidence="3" id="KW-1185">Reference proteome</keyword>
<dbReference type="Proteomes" id="UP001317322">
    <property type="component" value="Chromosome"/>
</dbReference>
<dbReference type="EMBL" id="CP101989">
    <property type="protein sequence ID" value="UUI66298.1"/>
    <property type="molecule type" value="Genomic_DNA"/>
</dbReference>
<evidence type="ECO:0000256" key="1">
    <source>
        <dbReference type="SAM" id="MobiDB-lite"/>
    </source>
</evidence>
<evidence type="ECO:0000313" key="2">
    <source>
        <dbReference type="EMBL" id="UUI66298.1"/>
    </source>
</evidence>
<reference evidence="2 3" key="1">
    <citation type="submission" date="2022-07" db="EMBL/GenBank/DDBJ databases">
        <title>Novel species in genus cellulomonas.</title>
        <authorList>
            <person name="Ye L."/>
        </authorList>
    </citation>
    <scope>NUCLEOTIDE SEQUENCE [LARGE SCALE GENOMIC DNA]</scope>
    <source>
        <strain evidence="3">zg-Y908</strain>
    </source>
</reference>
<protein>
    <recommendedName>
        <fullName evidence="4">MetS family NSS transporter small subunit</fullName>
    </recommendedName>
</protein>
<name>A0ABY5K8B1_9CELL</name>
<accession>A0ABY5K8B1</accession>